<dbReference type="PANTHER" id="PTHR22926">
    <property type="entry name" value="PHOSPHO-N-ACETYLMURAMOYL-PENTAPEPTIDE-TRANSFERASE"/>
    <property type="match status" value="1"/>
</dbReference>
<feature type="transmembrane region" description="Helical" evidence="7">
    <location>
        <begin position="301"/>
        <end position="318"/>
    </location>
</feature>
<dbReference type="GO" id="GO:0008360">
    <property type="term" value="P:regulation of cell shape"/>
    <property type="evidence" value="ECO:0007669"/>
    <property type="project" value="UniProtKB-KW"/>
</dbReference>
<evidence type="ECO:0000313" key="10">
    <source>
        <dbReference type="EMBL" id="GAY74064.1"/>
    </source>
</evidence>
<gene>
    <name evidence="7" type="primary">mraY</name>
    <name evidence="10" type="ORF">NBRC111893_2210</name>
</gene>
<evidence type="ECO:0000256" key="5">
    <source>
        <dbReference type="ARBA" id="ARBA00022989"/>
    </source>
</evidence>
<dbReference type="GO" id="GO:0051301">
    <property type="term" value="P:cell division"/>
    <property type="evidence" value="ECO:0007669"/>
    <property type="project" value="UniProtKB-KW"/>
</dbReference>
<comment type="function">
    <text evidence="7">Catalyzes the initial step of the lipid cycle reactions in the biosynthesis of the cell wall peptidoglycan: transfers peptidoglycan precursor phospho-MurNAc-pentapeptide from UDP-MurNAc-pentapeptide onto the lipid carrier undecaprenyl phosphate, yielding undecaprenyl-pyrophosphoryl-MurNAc-pentapeptide, known as lipid I.</text>
</comment>
<dbReference type="CDD" id="cd06852">
    <property type="entry name" value="GT_MraY"/>
    <property type="match status" value="1"/>
</dbReference>
<dbReference type="InterPro" id="IPR000715">
    <property type="entry name" value="Glycosyl_transferase_4"/>
</dbReference>
<evidence type="ECO:0000256" key="1">
    <source>
        <dbReference type="ARBA" id="ARBA00004141"/>
    </source>
</evidence>
<evidence type="ECO:0000256" key="9">
    <source>
        <dbReference type="PIRSR" id="PIRSR600715-1"/>
    </source>
</evidence>
<protein>
    <recommendedName>
        <fullName evidence="7 8">Phospho-N-acetylmuramoyl-pentapeptide-transferase</fullName>
        <ecNumber evidence="7 8">2.7.8.13</ecNumber>
    </recommendedName>
    <alternativeName>
        <fullName evidence="7">UDP-MurNAc-pentapeptide phosphotransferase</fullName>
    </alternativeName>
</protein>
<evidence type="ECO:0000256" key="2">
    <source>
        <dbReference type="ARBA" id="ARBA00005583"/>
    </source>
</evidence>
<dbReference type="InterPro" id="IPR018480">
    <property type="entry name" value="PNAcMuramoyl-5peptid_Trfase_CS"/>
</dbReference>
<dbReference type="InterPro" id="IPR003524">
    <property type="entry name" value="PNAcMuramoyl-5peptid_Trfase"/>
</dbReference>
<feature type="transmembrane region" description="Helical" evidence="7">
    <location>
        <begin position="116"/>
        <end position="138"/>
    </location>
</feature>
<dbReference type="GO" id="GO:0005886">
    <property type="term" value="C:plasma membrane"/>
    <property type="evidence" value="ECO:0007669"/>
    <property type="project" value="UniProtKB-SubCell"/>
</dbReference>
<keyword evidence="7" id="KW-0133">Cell shape</keyword>
<evidence type="ECO:0000256" key="3">
    <source>
        <dbReference type="ARBA" id="ARBA00022679"/>
    </source>
</evidence>
<evidence type="ECO:0000256" key="6">
    <source>
        <dbReference type="ARBA" id="ARBA00023136"/>
    </source>
</evidence>
<keyword evidence="7" id="KW-0573">Peptidoglycan synthesis</keyword>
<proteinExistence type="inferred from homology"/>
<dbReference type="Proteomes" id="UP000286974">
    <property type="component" value="Unassembled WGS sequence"/>
</dbReference>
<dbReference type="GO" id="GO:0009252">
    <property type="term" value="P:peptidoglycan biosynthetic process"/>
    <property type="evidence" value="ECO:0007669"/>
    <property type="project" value="UniProtKB-UniRule"/>
</dbReference>
<comment type="cofactor">
    <cofactor evidence="7 9">
        <name>Mg(2+)</name>
        <dbReference type="ChEBI" id="CHEBI:18420"/>
    </cofactor>
</comment>
<sequence>MNNWLIPPILGFLITALGMPSLIKYFRNKKEGQMIREEGPSWHEKKSGTPTMGGILFIIAITLADLVYGGISGLLSPSLLILLFVLVCFGLLGMFDDSIKIFKRQNEGLKAWQKMFGQIVISVIFAWVYIAEGFPMAIKIPFAGDWNIGYFYILFVIFWLVGFSNAVNLTDGLDGLVSGLGIIAFTAYAVIANMQHQIDVMVFCITVVGALIGFFIFNHKPAKIFMGDMGSLALGGSIAAVSILLHHEFSLLIIGLVFVLETMSVMIQVASFKLTGKRVFKMTPIHHHFEMLGWSEWKVDLTFWGIGLIMAILAIITIV</sequence>
<evidence type="ECO:0000256" key="8">
    <source>
        <dbReference type="NCBIfam" id="TIGR00445"/>
    </source>
</evidence>
<keyword evidence="7" id="KW-0131">Cell cycle</keyword>
<feature type="transmembrane region" description="Helical" evidence="7">
    <location>
        <begin position="47"/>
        <end position="68"/>
    </location>
</feature>
<dbReference type="Pfam" id="PF00953">
    <property type="entry name" value="Glycos_transf_4"/>
    <property type="match status" value="1"/>
</dbReference>
<name>A0A401FNX5_9LACO</name>
<evidence type="ECO:0000256" key="4">
    <source>
        <dbReference type="ARBA" id="ARBA00022692"/>
    </source>
</evidence>
<keyword evidence="7" id="KW-0132">Cell division</keyword>
<dbReference type="GO" id="GO:0071555">
    <property type="term" value="P:cell wall organization"/>
    <property type="evidence" value="ECO:0007669"/>
    <property type="project" value="UniProtKB-KW"/>
</dbReference>
<feature type="binding site" evidence="9">
    <location>
        <position position="228"/>
    </location>
    <ligand>
        <name>Mg(2+)</name>
        <dbReference type="ChEBI" id="CHEBI:18420"/>
    </ligand>
</feature>
<comment type="pathway">
    <text evidence="7">Cell wall biogenesis; peptidoglycan biosynthesis.</text>
</comment>
<comment type="catalytic activity">
    <reaction evidence="7">
        <text>UDP-N-acetyl-alpha-D-muramoyl-L-alanyl-gamma-D-glutamyl-L-lysyl-D-alanyl-D-alanine + di-trans,octa-cis-undecaprenyl phosphate = Mur2Ac(oyl-L-Ala-gamma-D-Glu-L-Lys-D-Ala-D-Ala)-di-trans,octa-cis-undecaprenyl diphosphate + UMP</text>
        <dbReference type="Rhea" id="RHEA:21920"/>
        <dbReference type="ChEBI" id="CHEBI:57865"/>
        <dbReference type="ChEBI" id="CHEBI:60032"/>
        <dbReference type="ChEBI" id="CHEBI:60392"/>
        <dbReference type="ChEBI" id="CHEBI:70758"/>
        <dbReference type="EC" id="2.7.8.13"/>
    </reaction>
</comment>
<dbReference type="HAMAP" id="MF_00038">
    <property type="entry name" value="MraY"/>
    <property type="match status" value="1"/>
</dbReference>
<dbReference type="OrthoDB" id="9805475at2"/>
<reference evidence="10 11" key="1">
    <citation type="submission" date="2017-11" db="EMBL/GenBank/DDBJ databases">
        <title>Draft Genome Sequence of Lactobacillus curieae NBRC 111893 isolated from Koso, a Japanese sugar-Vegetable Fermented Beverage.</title>
        <authorList>
            <person name="Chiou T.Y."/>
            <person name="Oshima K."/>
            <person name="Suda W."/>
            <person name="Hattori M."/>
            <person name="Takahashi T."/>
        </authorList>
    </citation>
    <scope>NUCLEOTIDE SEQUENCE [LARGE SCALE GENOMIC DNA]</scope>
    <source>
        <strain evidence="10 11">NBRC111893</strain>
    </source>
</reference>
<dbReference type="UniPathway" id="UPA00219"/>
<dbReference type="RefSeq" id="WP_125008792.1">
    <property type="nucleotide sequence ID" value="NZ_BEXA01000006.1"/>
</dbReference>
<feature type="binding site" evidence="9">
    <location>
        <position position="168"/>
    </location>
    <ligand>
        <name>Mg(2+)</name>
        <dbReference type="ChEBI" id="CHEBI:18420"/>
    </ligand>
</feature>
<keyword evidence="11" id="KW-1185">Reference proteome</keyword>
<accession>A0A401FNX5</accession>
<comment type="similarity">
    <text evidence="2 7">Belongs to the glycosyltransferase 4 family. MraY subfamily.</text>
</comment>
<evidence type="ECO:0000313" key="11">
    <source>
        <dbReference type="Proteomes" id="UP000286974"/>
    </source>
</evidence>
<keyword evidence="7" id="KW-1003">Cell membrane</keyword>
<keyword evidence="7" id="KW-0961">Cell wall biogenesis/degradation</keyword>
<feature type="transmembrane region" description="Helical" evidence="7">
    <location>
        <begin position="176"/>
        <end position="194"/>
    </location>
</feature>
<dbReference type="PROSITE" id="PS01347">
    <property type="entry name" value="MRAY_1"/>
    <property type="match status" value="1"/>
</dbReference>
<dbReference type="EC" id="2.7.8.13" evidence="7 8"/>
<keyword evidence="6 7" id="KW-0472">Membrane</keyword>
<dbReference type="AlphaFoldDB" id="A0A401FNX5"/>
<dbReference type="GO" id="GO:0008963">
    <property type="term" value="F:phospho-N-acetylmuramoyl-pentapeptide-transferase activity"/>
    <property type="evidence" value="ECO:0007669"/>
    <property type="project" value="UniProtKB-UniRule"/>
</dbReference>
<organism evidence="10 11">
    <name type="scientific">Lentilactobacillus kosonis</name>
    <dbReference type="NCBI Taxonomy" id="2810561"/>
    <lineage>
        <taxon>Bacteria</taxon>
        <taxon>Bacillati</taxon>
        <taxon>Bacillota</taxon>
        <taxon>Bacilli</taxon>
        <taxon>Lactobacillales</taxon>
        <taxon>Lactobacillaceae</taxon>
        <taxon>Lentilactobacillus</taxon>
    </lineage>
</organism>
<dbReference type="Pfam" id="PF10555">
    <property type="entry name" value="MraY_sig1"/>
    <property type="match status" value="1"/>
</dbReference>
<dbReference type="PROSITE" id="PS01348">
    <property type="entry name" value="MRAY_2"/>
    <property type="match status" value="1"/>
</dbReference>
<dbReference type="PANTHER" id="PTHR22926:SF5">
    <property type="entry name" value="PHOSPHO-N-ACETYLMURAMOYL-PENTAPEPTIDE-TRANSFERASE HOMOLOG"/>
    <property type="match status" value="1"/>
</dbReference>
<dbReference type="GO" id="GO:0046872">
    <property type="term" value="F:metal ion binding"/>
    <property type="evidence" value="ECO:0007669"/>
    <property type="project" value="UniProtKB-KW"/>
</dbReference>
<evidence type="ECO:0000256" key="7">
    <source>
        <dbReference type="HAMAP-Rule" id="MF_00038"/>
    </source>
</evidence>
<feature type="transmembrane region" description="Helical" evidence="7">
    <location>
        <begin position="6"/>
        <end position="26"/>
    </location>
</feature>
<feature type="transmembrane region" description="Helical" evidence="7">
    <location>
        <begin position="224"/>
        <end position="245"/>
    </location>
</feature>
<comment type="caution">
    <text evidence="10">The sequence shown here is derived from an EMBL/GenBank/DDBJ whole genome shotgun (WGS) entry which is preliminary data.</text>
</comment>
<keyword evidence="7 9" id="KW-0460">Magnesium</keyword>
<feature type="transmembrane region" description="Helical" evidence="7">
    <location>
        <begin position="74"/>
        <end position="95"/>
    </location>
</feature>
<dbReference type="EMBL" id="BEXA01000006">
    <property type="protein sequence ID" value="GAY74064.1"/>
    <property type="molecule type" value="Genomic_DNA"/>
</dbReference>
<keyword evidence="4 7" id="KW-0812">Transmembrane</keyword>
<feature type="transmembrane region" description="Helical" evidence="7">
    <location>
        <begin position="251"/>
        <end position="272"/>
    </location>
</feature>
<keyword evidence="7 9" id="KW-0479">Metal-binding</keyword>
<feature type="transmembrane region" description="Helical" evidence="7">
    <location>
        <begin position="150"/>
        <end position="169"/>
    </location>
</feature>
<dbReference type="NCBIfam" id="TIGR00445">
    <property type="entry name" value="mraY"/>
    <property type="match status" value="1"/>
</dbReference>
<feature type="transmembrane region" description="Helical" evidence="7">
    <location>
        <begin position="200"/>
        <end position="217"/>
    </location>
</feature>
<dbReference type="STRING" id="1138822.PL11_000820"/>
<comment type="subcellular location">
    <subcellularLocation>
        <location evidence="7">Cell membrane</location>
        <topology evidence="7">Multi-pass membrane protein</topology>
    </subcellularLocation>
    <subcellularLocation>
        <location evidence="1">Membrane</location>
        <topology evidence="1">Multi-pass membrane protein</topology>
    </subcellularLocation>
</comment>
<keyword evidence="3 7" id="KW-0808">Transferase</keyword>
<keyword evidence="5 7" id="KW-1133">Transmembrane helix</keyword>